<evidence type="ECO:0000256" key="3">
    <source>
        <dbReference type="ARBA" id="ARBA00012662"/>
    </source>
</evidence>
<keyword evidence="6" id="KW-0326">Glycosidase</keyword>
<dbReference type="PRINTS" id="PR00741">
    <property type="entry name" value="GLHYDRLASE29"/>
</dbReference>
<proteinExistence type="inferred from homology"/>
<dbReference type="SUPFAM" id="SSF51445">
    <property type="entry name" value="(Trans)glycosidases"/>
    <property type="match status" value="1"/>
</dbReference>
<dbReference type="Pfam" id="PF16757">
    <property type="entry name" value="Fucosidase_C"/>
    <property type="match status" value="1"/>
</dbReference>
<dbReference type="Gene3D" id="3.20.20.80">
    <property type="entry name" value="Glycosidases"/>
    <property type="match status" value="1"/>
</dbReference>
<dbReference type="PANTHER" id="PTHR10030:SF37">
    <property type="entry name" value="ALPHA-L-FUCOSIDASE-RELATED"/>
    <property type="match status" value="1"/>
</dbReference>
<dbReference type="InterPro" id="IPR031919">
    <property type="entry name" value="Fucosidase_C"/>
</dbReference>
<dbReference type="Gene3D" id="2.60.40.1180">
    <property type="entry name" value="Golgi alpha-mannosidase II"/>
    <property type="match status" value="1"/>
</dbReference>
<comment type="function">
    <text evidence="1">Alpha-L-fucosidase is responsible for hydrolyzing the alpha-1,6-linked fucose joined to the reducing-end N-acetylglucosamine of the carbohydrate moieties of glycoproteins.</text>
</comment>
<dbReference type="Pfam" id="PF01120">
    <property type="entry name" value="Alpha_L_fucos"/>
    <property type="match status" value="1"/>
</dbReference>
<dbReference type="AlphaFoldDB" id="A0A1H1XLN2"/>
<dbReference type="STRING" id="546871.SAMN04488543_3031"/>
<feature type="domain" description="Glycoside hydrolase family 29 N-terminal" evidence="7">
    <location>
        <begin position="12"/>
        <end position="362"/>
    </location>
</feature>
<reference evidence="9 10" key="1">
    <citation type="submission" date="2016-10" db="EMBL/GenBank/DDBJ databases">
        <authorList>
            <person name="de Groot N.N."/>
        </authorList>
    </citation>
    <scope>NUCLEOTIDE SEQUENCE [LARGE SCALE GENOMIC DNA]</scope>
    <source>
        <strain evidence="9 10">DSM 21741</strain>
    </source>
</reference>
<evidence type="ECO:0000256" key="1">
    <source>
        <dbReference type="ARBA" id="ARBA00004071"/>
    </source>
</evidence>
<dbReference type="OrthoDB" id="5526311at2"/>
<evidence type="ECO:0000256" key="6">
    <source>
        <dbReference type="ARBA" id="ARBA00023295"/>
    </source>
</evidence>
<evidence type="ECO:0000259" key="8">
    <source>
        <dbReference type="Pfam" id="PF16757"/>
    </source>
</evidence>
<dbReference type="EC" id="3.2.1.51" evidence="3"/>
<dbReference type="PANTHER" id="PTHR10030">
    <property type="entry name" value="ALPHA-L-FUCOSIDASE"/>
    <property type="match status" value="1"/>
</dbReference>
<accession>A0A1H1XLN2</accession>
<dbReference type="GO" id="GO:0006004">
    <property type="term" value="P:fucose metabolic process"/>
    <property type="evidence" value="ECO:0007669"/>
    <property type="project" value="InterPro"/>
</dbReference>
<evidence type="ECO:0000259" key="7">
    <source>
        <dbReference type="Pfam" id="PF01120"/>
    </source>
</evidence>
<dbReference type="GO" id="GO:0016139">
    <property type="term" value="P:glycoside catabolic process"/>
    <property type="evidence" value="ECO:0007669"/>
    <property type="project" value="TreeGrafter"/>
</dbReference>
<evidence type="ECO:0000256" key="4">
    <source>
        <dbReference type="ARBA" id="ARBA00022729"/>
    </source>
</evidence>
<protein>
    <recommendedName>
        <fullName evidence="3">alpha-L-fucosidase</fullName>
        <ecNumber evidence="3">3.2.1.51</ecNumber>
    </recommendedName>
</protein>
<dbReference type="GO" id="GO:0004560">
    <property type="term" value="F:alpha-L-fucosidase activity"/>
    <property type="evidence" value="ECO:0007669"/>
    <property type="project" value="InterPro"/>
</dbReference>
<dbReference type="GO" id="GO:0005764">
    <property type="term" value="C:lysosome"/>
    <property type="evidence" value="ECO:0007669"/>
    <property type="project" value="TreeGrafter"/>
</dbReference>
<feature type="domain" description="Alpha-L-fucosidase C-terminal" evidence="8">
    <location>
        <begin position="396"/>
        <end position="473"/>
    </location>
</feature>
<dbReference type="SMART" id="SM00812">
    <property type="entry name" value="Alpha_L_fucos"/>
    <property type="match status" value="1"/>
</dbReference>
<dbReference type="RefSeq" id="WP_091413886.1">
    <property type="nucleotide sequence ID" value="NZ_LT629749.1"/>
</dbReference>
<dbReference type="InterPro" id="IPR017853">
    <property type="entry name" value="GH"/>
</dbReference>
<evidence type="ECO:0000256" key="5">
    <source>
        <dbReference type="ARBA" id="ARBA00022801"/>
    </source>
</evidence>
<dbReference type="InterPro" id="IPR016286">
    <property type="entry name" value="FUC_metazoa-typ"/>
</dbReference>
<evidence type="ECO:0000313" key="10">
    <source>
        <dbReference type="Proteomes" id="UP000199092"/>
    </source>
</evidence>
<dbReference type="InterPro" id="IPR057739">
    <property type="entry name" value="Glyco_hydro_29_N"/>
</dbReference>
<keyword evidence="10" id="KW-1185">Reference proteome</keyword>
<name>A0A1H1XLN2_9ACTN</name>
<dbReference type="InterPro" id="IPR013780">
    <property type="entry name" value="Glyco_hydro_b"/>
</dbReference>
<dbReference type="EMBL" id="LT629749">
    <property type="protein sequence ID" value="SDT09951.1"/>
    <property type="molecule type" value="Genomic_DNA"/>
</dbReference>
<evidence type="ECO:0000313" key="9">
    <source>
        <dbReference type="EMBL" id="SDT09951.1"/>
    </source>
</evidence>
<dbReference type="Proteomes" id="UP000199092">
    <property type="component" value="Chromosome I"/>
</dbReference>
<keyword evidence="5" id="KW-0378">Hydrolase</keyword>
<gene>
    <name evidence="9" type="ORF">SAMN04488543_3031</name>
</gene>
<sequence length="495" mass="56045">MDDQQELERVAAVIAAGPFDDTWESLAGYEPPRWFVDGKFGIFIHWGVYAVPAFGNEWYARNMYRQGTPEFEHHRTTYGPHDEFGYKDFVDDLTAADFDPAAWAQLFRQAGAQFVVPVAEHHDGFQMYASDRSRWTAVQRGPKRDVLGELAEATRRQSLVFGASSHRAEHWWFMNGGTHVPSDVLDPETADFYGPAQPQTMQPNDQFLLDWFLRTIELVDRYQPQVLWFDWWIEQPSFEPWLRKVAAYYYNSAARWGRGVVIQYKYAAFRPGTAVFDIERGALDGIHPRVWQNDTSVSRNSWSWIEDHDYKGAPELITELVDVVAKNGVLLLNIGPKPDGTIAETEQELLRSIGVWLGVHGEAVYGTRPWTIAAEGPSEQRSGYFTDSSSPSYTAADLRFTSRDGVEGEFVYATALAWPDDDRLLVRSWGRDAGLLTCEVAAVTVLGHDGDVVWSRDPDGLRVRLPDRRPSAVGATVRAELAPRVPTPRQTGFHL</sequence>
<comment type="similarity">
    <text evidence="2">Belongs to the glycosyl hydrolase 29 family.</text>
</comment>
<keyword evidence="4" id="KW-0732">Signal</keyword>
<evidence type="ECO:0000256" key="2">
    <source>
        <dbReference type="ARBA" id="ARBA00007951"/>
    </source>
</evidence>
<dbReference type="InterPro" id="IPR000933">
    <property type="entry name" value="Glyco_hydro_29"/>
</dbReference>
<organism evidence="9 10">
    <name type="scientific">Friedmanniella luteola</name>
    <dbReference type="NCBI Taxonomy" id="546871"/>
    <lineage>
        <taxon>Bacteria</taxon>
        <taxon>Bacillati</taxon>
        <taxon>Actinomycetota</taxon>
        <taxon>Actinomycetes</taxon>
        <taxon>Propionibacteriales</taxon>
        <taxon>Nocardioidaceae</taxon>
        <taxon>Friedmanniella</taxon>
    </lineage>
</organism>